<dbReference type="SMART" id="SM00129">
    <property type="entry name" value="KISc"/>
    <property type="match status" value="1"/>
</dbReference>
<evidence type="ECO:0000256" key="7">
    <source>
        <dbReference type="PROSITE-ProRule" id="PRU00339"/>
    </source>
</evidence>
<comment type="subcellular location">
    <subcellularLocation>
        <location evidence="1">Cytoplasm</location>
    </subcellularLocation>
</comment>
<evidence type="ECO:0000256" key="2">
    <source>
        <dbReference type="ARBA" id="ARBA00022490"/>
    </source>
</evidence>
<dbReference type="InterPro" id="IPR027417">
    <property type="entry name" value="P-loop_NTPase"/>
</dbReference>
<dbReference type="InterPro" id="IPR019821">
    <property type="entry name" value="Kinesin_motor_CS"/>
</dbReference>
<dbReference type="Gene3D" id="3.40.850.10">
    <property type="entry name" value="Kinesin motor domain"/>
    <property type="match status" value="1"/>
</dbReference>
<keyword evidence="12" id="KW-1185">Reference proteome</keyword>
<evidence type="ECO:0000256" key="8">
    <source>
        <dbReference type="SAM" id="Coils"/>
    </source>
</evidence>
<feature type="compositionally biased region" description="Polar residues" evidence="9">
    <location>
        <begin position="185"/>
        <end position="194"/>
    </location>
</feature>
<dbReference type="InterPro" id="IPR036961">
    <property type="entry name" value="Kinesin_motor_dom_sf"/>
</dbReference>
<evidence type="ECO:0000256" key="3">
    <source>
        <dbReference type="ARBA" id="ARBA00022741"/>
    </source>
</evidence>
<dbReference type="SMART" id="SM00028">
    <property type="entry name" value="TPR"/>
    <property type="match status" value="6"/>
</dbReference>
<feature type="region of interest" description="Disordered" evidence="9">
    <location>
        <begin position="587"/>
        <end position="607"/>
    </location>
</feature>
<dbReference type="PROSITE" id="PS50005">
    <property type="entry name" value="TPR"/>
    <property type="match status" value="1"/>
</dbReference>
<evidence type="ECO:0000313" key="12">
    <source>
        <dbReference type="Proteomes" id="UP001516023"/>
    </source>
</evidence>
<dbReference type="EMBL" id="JABMIG020000002">
    <property type="protein sequence ID" value="KAL3805623.1"/>
    <property type="molecule type" value="Genomic_DNA"/>
</dbReference>
<dbReference type="InterPro" id="IPR001752">
    <property type="entry name" value="Kinesin_motor_dom"/>
</dbReference>
<dbReference type="InterPro" id="IPR011990">
    <property type="entry name" value="TPR-like_helical_dom_sf"/>
</dbReference>
<dbReference type="PROSITE" id="PS00411">
    <property type="entry name" value="KINESIN_MOTOR_1"/>
    <property type="match status" value="1"/>
</dbReference>
<dbReference type="AlphaFoldDB" id="A0ABD3QYT6"/>
<dbReference type="InterPro" id="IPR027640">
    <property type="entry name" value="Kinesin-like_fam"/>
</dbReference>
<feature type="compositionally biased region" description="Low complexity" evidence="9">
    <location>
        <begin position="594"/>
        <end position="606"/>
    </location>
</feature>
<dbReference type="SUPFAM" id="SSF48452">
    <property type="entry name" value="TPR-like"/>
    <property type="match status" value="2"/>
</dbReference>
<name>A0ABD3QYT6_9STRA</name>
<feature type="coiled-coil region" evidence="8">
    <location>
        <begin position="545"/>
        <end position="579"/>
    </location>
</feature>
<sequence>MSTNIQVAVRIRPFLPFEAGSKSCIDVLRTDPDDSSPSQGNAVRIHSQAGSNKDGHTFTFDRCFGGGATQVELYQSMVLPLLRSCLEGYNATTLAYGQTGAGESWKGRSHKNHSTVSPSQIRSLLFRHLHHSQGKTYTTLGPATSPDFFKSSSAKHSHEFDAVGILPRALRDLFVHLDQKRASLNGNIDNPASSSEEDSGNDFVCETSSADSDEMAINLNKSPITRRLSSQVSDTSNTKQPFEYQVKLQFLELYGEEIRDLLTTSSSTQQKIVIRDLAGDAEAIGATEVPVASAQEAMVCLTRGMLRRVTGATAMNAESSRSHAIMSVMIKQVTRSFSEGEGAATVLRKSKFNFVDLAGSERQKRTNAKGQRLKEGININKGLLVLGNVISALASGESKFVPFRDSKLTRLLRGSLGGNHKTLMIACASPSHKNAEESLNCLRYANRAKNIQNLATVNVDPHSKLVNLLRGQVEALAGELLRLSNRGGGKVDNDRFSVDLLQLLVKGGKEAQAITLDVKSTESKKELSKELKEEPPKKNDDNPAIAQLTAELEKNRLALKETQRDLAEKTEQLEAVVHDREKIRRSSEVLSQIPATASSSATPSKAMGMGRNEAISEILTSLSNAADMHSGIGTSTSEGNCLQNGSSISKTVEELKFAKTQVDELSAEVKSLREALRQSKVALDNKNNELESTLEELVTALEEGEMLRERLQNTADIDEETIHFIVRQIVSYDEQRLDNFQSEDGDVESESSSTSSTGVRHATEKKAEELSTFASAMFSTGRFLVDRELFQDSIPCFETVLEIRRQLYGWDDPLVGDALHMEGFVRSKMGDYDRALMLLWDALRIRKISSEPLKISATLRLLADLHFSKEENMHAALFYEECARHLKEHDMNDPHLPLVLIDLARTKDRLGEYRESMNVFEEALSLYEHSLEHDDDRIASLQYEMGVLAFQIGDRERGEACFRQFIRIRKSKGSDLDEGVANALFVLGSLHWATKKRDLAHDCWTEALDIFIGLGRTDDDLYVKSLKDKIHRAQKRPLGRLFRG</sequence>
<evidence type="ECO:0000256" key="6">
    <source>
        <dbReference type="PROSITE-ProRule" id="PRU00283"/>
    </source>
</evidence>
<dbReference type="Proteomes" id="UP001516023">
    <property type="component" value="Unassembled WGS sequence"/>
</dbReference>
<feature type="compositionally biased region" description="Basic and acidic residues" evidence="9">
    <location>
        <begin position="522"/>
        <end position="541"/>
    </location>
</feature>
<comment type="caution">
    <text evidence="11">The sequence shown here is derived from an EMBL/GenBank/DDBJ whole genome shotgun (WGS) entry which is preliminary data.</text>
</comment>
<dbReference type="InterPro" id="IPR019734">
    <property type="entry name" value="TPR_rpt"/>
</dbReference>
<evidence type="ECO:0000256" key="1">
    <source>
        <dbReference type="ARBA" id="ARBA00004496"/>
    </source>
</evidence>
<keyword evidence="3" id="KW-0547">Nucleotide-binding</keyword>
<dbReference type="Gene3D" id="1.25.40.10">
    <property type="entry name" value="Tetratricopeptide repeat domain"/>
    <property type="match status" value="2"/>
</dbReference>
<feature type="domain" description="Kinesin motor" evidence="10">
    <location>
        <begin position="4"/>
        <end position="451"/>
    </location>
</feature>
<dbReference type="PRINTS" id="PR00380">
    <property type="entry name" value="KINESINHEAVY"/>
</dbReference>
<evidence type="ECO:0000313" key="11">
    <source>
        <dbReference type="EMBL" id="KAL3805623.1"/>
    </source>
</evidence>
<dbReference type="PROSITE" id="PS50067">
    <property type="entry name" value="KINESIN_MOTOR_2"/>
    <property type="match status" value="1"/>
</dbReference>
<reference evidence="11 12" key="1">
    <citation type="journal article" date="2020" name="G3 (Bethesda)">
        <title>Improved Reference Genome for Cyclotella cryptica CCMP332, a Model for Cell Wall Morphogenesis, Salinity Adaptation, and Lipid Production in Diatoms (Bacillariophyta).</title>
        <authorList>
            <person name="Roberts W.R."/>
            <person name="Downey K.M."/>
            <person name="Ruck E.C."/>
            <person name="Traller J.C."/>
            <person name="Alverson A.J."/>
        </authorList>
    </citation>
    <scope>NUCLEOTIDE SEQUENCE [LARGE SCALE GENOMIC DNA]</scope>
    <source>
        <strain evidence="11 12">CCMP332</strain>
    </source>
</reference>
<keyword evidence="7" id="KW-0802">TPR repeat</keyword>
<feature type="region of interest" description="Disordered" evidence="9">
    <location>
        <begin position="185"/>
        <end position="207"/>
    </location>
</feature>
<dbReference type="GO" id="GO:0005524">
    <property type="term" value="F:ATP binding"/>
    <property type="evidence" value="ECO:0007669"/>
    <property type="project" value="UniProtKB-KW"/>
</dbReference>
<protein>
    <recommendedName>
        <fullName evidence="10">Kinesin motor domain-containing protein</fullName>
    </recommendedName>
</protein>
<feature type="region of interest" description="Disordered" evidence="9">
    <location>
        <begin position="522"/>
        <end position="543"/>
    </location>
</feature>
<organism evidence="11 12">
    <name type="scientific">Cyclotella cryptica</name>
    <dbReference type="NCBI Taxonomy" id="29204"/>
    <lineage>
        <taxon>Eukaryota</taxon>
        <taxon>Sar</taxon>
        <taxon>Stramenopiles</taxon>
        <taxon>Ochrophyta</taxon>
        <taxon>Bacillariophyta</taxon>
        <taxon>Coscinodiscophyceae</taxon>
        <taxon>Thalassiosirophycidae</taxon>
        <taxon>Stephanodiscales</taxon>
        <taxon>Stephanodiscaceae</taxon>
        <taxon>Cyclotella</taxon>
    </lineage>
</organism>
<keyword evidence="2" id="KW-0963">Cytoplasm</keyword>
<evidence type="ECO:0000259" key="10">
    <source>
        <dbReference type="PROSITE" id="PS50067"/>
    </source>
</evidence>
<keyword evidence="4" id="KW-0067">ATP-binding</keyword>
<dbReference type="Pfam" id="PF13374">
    <property type="entry name" value="TPR_10"/>
    <property type="match status" value="1"/>
</dbReference>
<comment type="similarity">
    <text evidence="6">Belongs to the TRAFAC class myosin-kinesin ATPase superfamily. Kinesin family.</text>
</comment>
<gene>
    <name evidence="11" type="ORF">HJC23_005867</name>
</gene>
<dbReference type="PANTHER" id="PTHR47969:SF15">
    <property type="entry name" value="CHROMOSOME-ASSOCIATED KINESIN KIF4A-RELATED"/>
    <property type="match status" value="1"/>
</dbReference>
<comment type="caution">
    <text evidence="6">Lacks conserved residue(s) required for the propagation of feature annotation.</text>
</comment>
<dbReference type="PANTHER" id="PTHR47969">
    <property type="entry name" value="CHROMOSOME-ASSOCIATED KINESIN KIF4A-RELATED"/>
    <property type="match status" value="1"/>
</dbReference>
<feature type="compositionally biased region" description="Low complexity" evidence="9">
    <location>
        <begin position="750"/>
        <end position="759"/>
    </location>
</feature>
<feature type="region of interest" description="Disordered" evidence="9">
    <location>
        <begin position="741"/>
        <end position="763"/>
    </location>
</feature>
<dbReference type="GO" id="GO:0005737">
    <property type="term" value="C:cytoplasm"/>
    <property type="evidence" value="ECO:0007669"/>
    <property type="project" value="UniProtKB-SubCell"/>
</dbReference>
<evidence type="ECO:0000256" key="5">
    <source>
        <dbReference type="ARBA" id="ARBA00023054"/>
    </source>
</evidence>
<accession>A0ABD3QYT6</accession>
<dbReference type="SUPFAM" id="SSF52540">
    <property type="entry name" value="P-loop containing nucleoside triphosphate hydrolases"/>
    <property type="match status" value="1"/>
</dbReference>
<proteinExistence type="inferred from homology"/>
<feature type="coiled-coil region" evidence="8">
    <location>
        <begin position="648"/>
        <end position="714"/>
    </location>
</feature>
<feature type="repeat" description="TPR" evidence="7">
    <location>
        <begin position="897"/>
        <end position="930"/>
    </location>
</feature>
<evidence type="ECO:0000256" key="9">
    <source>
        <dbReference type="SAM" id="MobiDB-lite"/>
    </source>
</evidence>
<evidence type="ECO:0000256" key="4">
    <source>
        <dbReference type="ARBA" id="ARBA00022840"/>
    </source>
</evidence>
<keyword evidence="5 8" id="KW-0175">Coiled coil</keyword>
<feature type="region of interest" description="Disordered" evidence="9">
    <location>
        <begin position="29"/>
        <end position="50"/>
    </location>
</feature>
<dbReference type="Pfam" id="PF00225">
    <property type="entry name" value="Kinesin"/>
    <property type="match status" value="2"/>
</dbReference>
<dbReference type="Pfam" id="PF13424">
    <property type="entry name" value="TPR_12"/>
    <property type="match status" value="1"/>
</dbReference>